<dbReference type="Proteomes" id="UP000078200">
    <property type="component" value="Unassembled WGS sequence"/>
</dbReference>
<protein>
    <submittedName>
        <fullName evidence="1">Uncharacterized protein</fullName>
    </submittedName>
</protein>
<dbReference type="EnsemblMetazoa" id="GAUT026161-RA">
    <property type="protein sequence ID" value="GAUT026161-PA"/>
    <property type="gene ID" value="GAUT026161"/>
</dbReference>
<evidence type="ECO:0000313" key="2">
    <source>
        <dbReference type="Proteomes" id="UP000078200"/>
    </source>
</evidence>
<organism evidence="1 2">
    <name type="scientific">Glossina austeni</name>
    <name type="common">Savannah tsetse fly</name>
    <dbReference type="NCBI Taxonomy" id="7395"/>
    <lineage>
        <taxon>Eukaryota</taxon>
        <taxon>Metazoa</taxon>
        <taxon>Ecdysozoa</taxon>
        <taxon>Arthropoda</taxon>
        <taxon>Hexapoda</taxon>
        <taxon>Insecta</taxon>
        <taxon>Pterygota</taxon>
        <taxon>Neoptera</taxon>
        <taxon>Endopterygota</taxon>
        <taxon>Diptera</taxon>
        <taxon>Brachycera</taxon>
        <taxon>Muscomorpha</taxon>
        <taxon>Hippoboscoidea</taxon>
        <taxon>Glossinidae</taxon>
        <taxon>Glossina</taxon>
    </lineage>
</organism>
<reference evidence="1" key="1">
    <citation type="submission" date="2020-05" db="UniProtKB">
        <authorList>
            <consortium name="EnsemblMetazoa"/>
        </authorList>
    </citation>
    <scope>IDENTIFICATION</scope>
    <source>
        <strain evidence="1">TTRI</strain>
    </source>
</reference>
<keyword evidence="2" id="KW-1185">Reference proteome</keyword>
<dbReference type="VEuPathDB" id="VectorBase:GAUT026161"/>
<evidence type="ECO:0000313" key="1">
    <source>
        <dbReference type="EnsemblMetazoa" id="GAUT026161-PA"/>
    </source>
</evidence>
<dbReference type="STRING" id="7395.A0A1A9V526"/>
<proteinExistence type="predicted"/>
<sequence length="293" mass="32217">MGSVAPKINAHDELTMVRSRLQQNVTLLCPAQSYPVPVFRQFKGNLSLKQYFLYNVLEPVDIAGPRLTSGDKTRIVDEMLNGSITLLCPKPISSTVPKVNSLAKFDVKTFAIRTTFALLCPAQGYPVPIFSTAPKVPPVSARPIHIGILTCVSLLCPAQAYPKPHFRPTVYFFMDFLSKHFSDVTEPTGAKAPTLPGDIQWSGIVRKKKPIGFKKPNFPDEVQTFAHQAPVTNTLALICQEPMGSKAPTFSSDSKGSIFVRSTKSSFALLCQAQAYPVPIIRNLPKFLGRLLE</sequence>
<dbReference type="AlphaFoldDB" id="A0A1A9V526"/>
<name>A0A1A9V526_GLOAU</name>
<accession>A0A1A9V526</accession>